<gene>
    <name evidence="2" type="ORF">GZ78_19225</name>
</gene>
<dbReference type="AlphaFoldDB" id="A0A081NED4"/>
<dbReference type="RefSeq" id="WP_051786312.1">
    <property type="nucleotide sequence ID" value="NZ_JOKH01000004.1"/>
</dbReference>
<dbReference type="InterPro" id="IPR011010">
    <property type="entry name" value="DNA_brk_join_enz"/>
</dbReference>
<keyword evidence="3" id="KW-1185">Reference proteome</keyword>
<dbReference type="InterPro" id="IPR057084">
    <property type="entry name" value="Int_N"/>
</dbReference>
<dbReference type="Proteomes" id="UP000028073">
    <property type="component" value="Unassembled WGS sequence"/>
</dbReference>
<evidence type="ECO:0000259" key="1">
    <source>
        <dbReference type="Pfam" id="PF24624"/>
    </source>
</evidence>
<dbReference type="GO" id="GO:0003677">
    <property type="term" value="F:DNA binding"/>
    <property type="evidence" value="ECO:0007669"/>
    <property type="project" value="InterPro"/>
</dbReference>
<dbReference type="Pfam" id="PF24624">
    <property type="entry name" value="Int_N"/>
    <property type="match status" value="1"/>
</dbReference>
<comment type="caution">
    <text evidence="2">The sequence shown here is derived from an EMBL/GenBank/DDBJ whole genome shotgun (WGS) entry which is preliminary data.</text>
</comment>
<feature type="domain" description="Phage integrase N-terminal" evidence="1">
    <location>
        <begin position="3"/>
        <end position="43"/>
    </location>
</feature>
<protein>
    <recommendedName>
        <fullName evidence="1">Phage integrase N-terminal domain-containing protein</fullName>
    </recommendedName>
</protein>
<evidence type="ECO:0000313" key="3">
    <source>
        <dbReference type="Proteomes" id="UP000028073"/>
    </source>
</evidence>
<organism evidence="2 3">
    <name type="scientific">Endozoicomonas numazuensis</name>
    <dbReference type="NCBI Taxonomy" id="1137799"/>
    <lineage>
        <taxon>Bacteria</taxon>
        <taxon>Pseudomonadati</taxon>
        <taxon>Pseudomonadota</taxon>
        <taxon>Gammaproteobacteria</taxon>
        <taxon>Oceanospirillales</taxon>
        <taxon>Endozoicomonadaceae</taxon>
        <taxon>Endozoicomonas</taxon>
    </lineage>
</organism>
<name>A0A081NED4_9GAMM</name>
<dbReference type="eggNOG" id="COG0582">
    <property type="taxonomic scope" value="Bacteria"/>
</dbReference>
<proteinExistence type="predicted"/>
<sequence>MLAGVSPDTTNHYLAYFRSMFNELERLGERKHENPLKNVKRVKVDERELSYLTIEQIKNLLRVLDSYLVNQDTALVTRICLATGASGVRLRV</sequence>
<dbReference type="SUPFAM" id="SSF56349">
    <property type="entry name" value="DNA breaking-rejoining enzymes"/>
    <property type="match status" value="1"/>
</dbReference>
<evidence type="ECO:0000313" key="2">
    <source>
        <dbReference type="EMBL" id="KEQ16807.1"/>
    </source>
</evidence>
<dbReference type="STRING" id="1137799.GZ78_19225"/>
<accession>A0A081NED4</accession>
<reference evidence="2 3" key="1">
    <citation type="submission" date="2014-06" db="EMBL/GenBank/DDBJ databases">
        <title>Whole Genome Sequences of Three Symbiotic Endozoicomonas Bacteria.</title>
        <authorList>
            <person name="Neave M.J."/>
            <person name="Apprill A."/>
            <person name="Voolstra C.R."/>
        </authorList>
    </citation>
    <scope>NUCLEOTIDE SEQUENCE [LARGE SCALE GENOMIC DNA]</scope>
    <source>
        <strain evidence="2 3">DSM 25634</strain>
    </source>
</reference>
<dbReference type="EMBL" id="JOKH01000004">
    <property type="protein sequence ID" value="KEQ16807.1"/>
    <property type="molecule type" value="Genomic_DNA"/>
</dbReference>